<evidence type="ECO:0000256" key="1">
    <source>
        <dbReference type="ARBA" id="ARBA00006484"/>
    </source>
</evidence>
<dbReference type="InterPro" id="IPR002347">
    <property type="entry name" value="SDR_fam"/>
</dbReference>
<dbReference type="PANTHER" id="PTHR44196">
    <property type="entry name" value="DEHYDROGENASE/REDUCTASE SDR FAMILY MEMBER 7B"/>
    <property type="match status" value="1"/>
</dbReference>
<dbReference type="PRINTS" id="PR00081">
    <property type="entry name" value="GDHRDH"/>
</dbReference>
<dbReference type="InterPro" id="IPR057326">
    <property type="entry name" value="KR_dom"/>
</dbReference>
<dbReference type="Proteomes" id="UP001178507">
    <property type="component" value="Unassembled WGS sequence"/>
</dbReference>
<dbReference type="SMART" id="SM00822">
    <property type="entry name" value="PKS_KR"/>
    <property type="match status" value="1"/>
</dbReference>
<evidence type="ECO:0000259" key="5">
    <source>
        <dbReference type="SMART" id="SM00822"/>
    </source>
</evidence>
<reference evidence="6" key="1">
    <citation type="submission" date="2023-08" db="EMBL/GenBank/DDBJ databases">
        <authorList>
            <person name="Chen Y."/>
            <person name="Shah S."/>
            <person name="Dougan E. K."/>
            <person name="Thang M."/>
            <person name="Chan C."/>
        </authorList>
    </citation>
    <scope>NUCLEOTIDE SEQUENCE</scope>
</reference>
<dbReference type="InterPro" id="IPR036291">
    <property type="entry name" value="NAD(P)-bd_dom_sf"/>
</dbReference>
<comment type="caution">
    <text evidence="6">The sequence shown here is derived from an EMBL/GenBank/DDBJ whole genome shotgun (WGS) entry which is preliminary data.</text>
</comment>
<accession>A0AA36J0P8</accession>
<dbReference type="SUPFAM" id="SSF51735">
    <property type="entry name" value="NAD(P)-binding Rossmann-fold domains"/>
    <property type="match status" value="1"/>
</dbReference>
<dbReference type="GO" id="GO:0016020">
    <property type="term" value="C:membrane"/>
    <property type="evidence" value="ECO:0007669"/>
    <property type="project" value="TreeGrafter"/>
</dbReference>
<gene>
    <name evidence="6" type="ORF">EVOR1521_LOCUS21469</name>
</gene>
<comment type="function">
    <text evidence="3">Putative oxidoreductase.</text>
</comment>
<dbReference type="Pfam" id="PF00106">
    <property type="entry name" value="adh_short"/>
    <property type="match status" value="1"/>
</dbReference>
<dbReference type="PANTHER" id="PTHR44196:SF1">
    <property type="entry name" value="DEHYDROGENASE_REDUCTASE SDR FAMILY MEMBER 7B"/>
    <property type="match status" value="1"/>
</dbReference>
<evidence type="ECO:0000256" key="3">
    <source>
        <dbReference type="ARBA" id="ARBA00037096"/>
    </source>
</evidence>
<dbReference type="InterPro" id="IPR020904">
    <property type="entry name" value="Sc_DH/Rdtase_CS"/>
</dbReference>
<dbReference type="EMBL" id="CAUJNA010003266">
    <property type="protein sequence ID" value="CAJ1397457.1"/>
    <property type="molecule type" value="Genomic_DNA"/>
</dbReference>
<evidence type="ECO:0000256" key="4">
    <source>
        <dbReference type="RuleBase" id="RU000363"/>
    </source>
</evidence>
<protein>
    <recommendedName>
        <fullName evidence="5">Ketoreductase domain-containing protein</fullName>
    </recommendedName>
</protein>
<keyword evidence="7" id="KW-1185">Reference proteome</keyword>
<organism evidence="6 7">
    <name type="scientific">Effrenium voratum</name>
    <dbReference type="NCBI Taxonomy" id="2562239"/>
    <lineage>
        <taxon>Eukaryota</taxon>
        <taxon>Sar</taxon>
        <taxon>Alveolata</taxon>
        <taxon>Dinophyceae</taxon>
        <taxon>Suessiales</taxon>
        <taxon>Symbiodiniaceae</taxon>
        <taxon>Effrenium</taxon>
    </lineage>
</organism>
<dbReference type="PRINTS" id="PR00080">
    <property type="entry name" value="SDRFAMILY"/>
</dbReference>
<sequence length="279" mass="30383">MDLRGKRAVVTGASAGIGRELSLQLADRGVAKVALLARRTDLLQEVAAECSAKGAKALAVRCDVTDRSSCEAAAREVLADLQQVDVLILNAGMSMGCYFEDIKDMSDGEKLMNLNVMGVANVLHYFLASMPKVRDSRIVVVSSVSGVVGVPFRTFYCASKWALHGFCAALRAEFLEAYGPDKAPKVVVTCPPEVGTSLNTNRLKFGNEETAQFDQKAALPVPVAAQMILDGTVKGDRHHFFAKFWSWIHTFYPCCPARIEDLIVKGVRKSHKAPRYGNM</sequence>
<keyword evidence="2" id="KW-0560">Oxidoreductase</keyword>
<evidence type="ECO:0000256" key="2">
    <source>
        <dbReference type="ARBA" id="ARBA00023002"/>
    </source>
</evidence>
<comment type="similarity">
    <text evidence="1 4">Belongs to the short-chain dehydrogenases/reductases (SDR) family.</text>
</comment>
<name>A0AA36J0P8_9DINO</name>
<dbReference type="PROSITE" id="PS00061">
    <property type="entry name" value="ADH_SHORT"/>
    <property type="match status" value="1"/>
</dbReference>
<feature type="domain" description="Ketoreductase" evidence="5">
    <location>
        <begin position="6"/>
        <end position="181"/>
    </location>
</feature>
<proteinExistence type="inferred from homology"/>
<dbReference type="GO" id="GO:0016491">
    <property type="term" value="F:oxidoreductase activity"/>
    <property type="evidence" value="ECO:0007669"/>
    <property type="project" value="UniProtKB-KW"/>
</dbReference>
<evidence type="ECO:0000313" key="6">
    <source>
        <dbReference type="EMBL" id="CAJ1397457.1"/>
    </source>
</evidence>
<dbReference type="Gene3D" id="3.40.50.720">
    <property type="entry name" value="NAD(P)-binding Rossmann-like Domain"/>
    <property type="match status" value="1"/>
</dbReference>
<dbReference type="AlphaFoldDB" id="A0AA36J0P8"/>
<evidence type="ECO:0000313" key="7">
    <source>
        <dbReference type="Proteomes" id="UP001178507"/>
    </source>
</evidence>